<dbReference type="InterPro" id="IPR008332">
    <property type="entry name" value="MethylG_MeTrfase_N"/>
</dbReference>
<dbReference type="SUPFAM" id="SSF46767">
    <property type="entry name" value="Methylated DNA-protein cysteine methyltransferase, C-terminal domain"/>
    <property type="match status" value="1"/>
</dbReference>
<keyword evidence="5 8" id="KW-0227">DNA damage</keyword>
<gene>
    <name evidence="11" type="ORF">EAH68_02670</name>
</gene>
<dbReference type="EMBL" id="RXHJ01000002">
    <property type="protein sequence ID" value="RSZ65669.1"/>
    <property type="molecule type" value="Genomic_DNA"/>
</dbReference>
<keyword evidence="3 8" id="KW-0489">Methyltransferase</keyword>
<evidence type="ECO:0000256" key="7">
    <source>
        <dbReference type="ARBA" id="ARBA00049348"/>
    </source>
</evidence>
<name>A0A3S0A1A6_9CORY</name>
<dbReference type="Gene3D" id="3.30.160.70">
    <property type="entry name" value="Methylated DNA-protein cysteine methyltransferase domain"/>
    <property type="match status" value="1"/>
</dbReference>
<comment type="miscellaneous">
    <text evidence="8">This enzyme catalyzes only one turnover and therefore is not strictly catalytic. According to one definition, an enzyme is a biocatalyst that acts repeatedly and over many reaction cycles.</text>
</comment>
<dbReference type="InterPro" id="IPR023546">
    <property type="entry name" value="MGMT"/>
</dbReference>
<dbReference type="HAMAP" id="MF_00772">
    <property type="entry name" value="OGT"/>
    <property type="match status" value="1"/>
</dbReference>
<feature type="domain" description="Methylated-DNA-[protein]-cysteine S-methyltransferase DNA binding" evidence="9">
    <location>
        <begin position="81"/>
        <end position="159"/>
    </location>
</feature>
<evidence type="ECO:0000256" key="3">
    <source>
        <dbReference type="ARBA" id="ARBA00022603"/>
    </source>
</evidence>
<dbReference type="InterPro" id="IPR036217">
    <property type="entry name" value="MethylDNA_cys_MeTrfase_DNAb"/>
</dbReference>
<evidence type="ECO:0000256" key="5">
    <source>
        <dbReference type="ARBA" id="ARBA00022763"/>
    </source>
</evidence>
<dbReference type="GO" id="GO:0006307">
    <property type="term" value="P:DNA alkylation repair"/>
    <property type="evidence" value="ECO:0007669"/>
    <property type="project" value="UniProtKB-UniRule"/>
</dbReference>
<dbReference type="GO" id="GO:0005737">
    <property type="term" value="C:cytoplasm"/>
    <property type="evidence" value="ECO:0007669"/>
    <property type="project" value="UniProtKB-SubCell"/>
</dbReference>
<comment type="catalytic activity">
    <reaction evidence="7 8">
        <text>a 6-O-methyl-2'-deoxyguanosine in DNA + L-cysteinyl-[protein] = S-methyl-L-cysteinyl-[protein] + a 2'-deoxyguanosine in DNA</text>
        <dbReference type="Rhea" id="RHEA:24000"/>
        <dbReference type="Rhea" id="RHEA-COMP:10131"/>
        <dbReference type="Rhea" id="RHEA-COMP:10132"/>
        <dbReference type="Rhea" id="RHEA-COMP:11367"/>
        <dbReference type="Rhea" id="RHEA-COMP:11368"/>
        <dbReference type="ChEBI" id="CHEBI:29950"/>
        <dbReference type="ChEBI" id="CHEBI:82612"/>
        <dbReference type="ChEBI" id="CHEBI:85445"/>
        <dbReference type="ChEBI" id="CHEBI:85448"/>
        <dbReference type="EC" id="2.1.1.63"/>
    </reaction>
</comment>
<comment type="similarity">
    <text evidence="2 8">Belongs to the MGMT family.</text>
</comment>
<dbReference type="SUPFAM" id="SSF53155">
    <property type="entry name" value="Methylated DNA-protein cysteine methyltransferase domain"/>
    <property type="match status" value="1"/>
</dbReference>
<evidence type="ECO:0000256" key="4">
    <source>
        <dbReference type="ARBA" id="ARBA00022679"/>
    </source>
</evidence>
<feature type="domain" description="Methylguanine DNA methyltransferase ribonuclease-like" evidence="10">
    <location>
        <begin position="19"/>
        <end position="76"/>
    </location>
</feature>
<comment type="catalytic activity">
    <reaction evidence="1 8">
        <text>a 4-O-methyl-thymidine in DNA + L-cysteinyl-[protein] = a thymidine in DNA + S-methyl-L-cysteinyl-[protein]</text>
        <dbReference type="Rhea" id="RHEA:53428"/>
        <dbReference type="Rhea" id="RHEA-COMP:10131"/>
        <dbReference type="Rhea" id="RHEA-COMP:10132"/>
        <dbReference type="Rhea" id="RHEA-COMP:13555"/>
        <dbReference type="Rhea" id="RHEA-COMP:13556"/>
        <dbReference type="ChEBI" id="CHEBI:29950"/>
        <dbReference type="ChEBI" id="CHEBI:82612"/>
        <dbReference type="ChEBI" id="CHEBI:137386"/>
        <dbReference type="ChEBI" id="CHEBI:137387"/>
        <dbReference type="EC" id="2.1.1.63"/>
    </reaction>
</comment>
<dbReference type="InterPro" id="IPR036631">
    <property type="entry name" value="MGMT_N_sf"/>
</dbReference>
<dbReference type="InterPro" id="IPR014048">
    <property type="entry name" value="MethylDNA_cys_MeTrfase_DNA-bd"/>
</dbReference>
<keyword evidence="6 8" id="KW-0234">DNA repair</keyword>
<keyword evidence="12" id="KW-1185">Reference proteome</keyword>
<dbReference type="CDD" id="cd06445">
    <property type="entry name" value="ATase"/>
    <property type="match status" value="1"/>
</dbReference>
<evidence type="ECO:0000256" key="6">
    <source>
        <dbReference type="ARBA" id="ARBA00023204"/>
    </source>
</evidence>
<reference evidence="11 12" key="1">
    <citation type="submission" date="2018-12" db="EMBL/GenBank/DDBJ databases">
        <title>YIM 101343 draft genome.</title>
        <authorList>
            <person name="Chen X."/>
        </authorList>
    </citation>
    <scope>NUCLEOTIDE SEQUENCE [LARGE SCALE GENOMIC DNA]</scope>
    <source>
        <strain evidence="11 12">YIM 101343</strain>
    </source>
</reference>
<proteinExistence type="inferred from homology"/>
<evidence type="ECO:0000313" key="11">
    <source>
        <dbReference type="EMBL" id="RSZ65669.1"/>
    </source>
</evidence>
<comment type="function">
    <text evidence="8">Involved in the cellular defense against the biological effects of O6-methylguanine (O6-MeG) and O4-methylthymine (O4-MeT) in DNA. Repairs the methylated nucleobase in DNA by stoichiometrically transferring the methyl group to a cysteine residue in the enzyme. This is a suicide reaction: the enzyme is irreversibly inactivated.</text>
</comment>
<dbReference type="Pfam" id="PF02870">
    <property type="entry name" value="Methyltransf_1N"/>
    <property type="match status" value="1"/>
</dbReference>
<keyword evidence="4 8" id="KW-0808">Transferase</keyword>
<comment type="subcellular location">
    <subcellularLocation>
        <location evidence="8">Cytoplasm</location>
    </subcellularLocation>
</comment>
<dbReference type="PANTHER" id="PTHR10815:SF13">
    <property type="entry name" value="METHYLATED-DNA--PROTEIN-CYSTEINE METHYLTRANSFERASE"/>
    <property type="match status" value="1"/>
</dbReference>
<comment type="caution">
    <text evidence="11">The sequence shown here is derived from an EMBL/GenBank/DDBJ whole genome shotgun (WGS) entry which is preliminary data.</text>
</comment>
<dbReference type="NCBIfam" id="TIGR00589">
    <property type="entry name" value="ogt"/>
    <property type="match status" value="1"/>
</dbReference>
<dbReference type="OrthoDB" id="9802228at2"/>
<dbReference type="Gene3D" id="1.10.10.10">
    <property type="entry name" value="Winged helix-like DNA-binding domain superfamily/Winged helix DNA-binding domain"/>
    <property type="match status" value="1"/>
</dbReference>
<dbReference type="GO" id="GO:0032259">
    <property type="term" value="P:methylation"/>
    <property type="evidence" value="ECO:0007669"/>
    <property type="project" value="UniProtKB-KW"/>
</dbReference>
<sequence>MRLDYPERPRPPEKGVPVLIDSPLGPLSLTASDTGLTRIDFGGPDGPSSPLLLDAARQLTEYFAGERLLFDIPLDLPEGGFRTAAQACLEDIPYGQTVTYTELAATCGNPKAVRAVGSACATNPVPIIRPCHRVLRADGSLGGYRGGLDAKKWLLEHEQRVLGNH</sequence>
<evidence type="ECO:0000256" key="8">
    <source>
        <dbReference type="HAMAP-Rule" id="MF_00772"/>
    </source>
</evidence>
<evidence type="ECO:0000256" key="2">
    <source>
        <dbReference type="ARBA" id="ARBA00008711"/>
    </source>
</evidence>
<dbReference type="AlphaFoldDB" id="A0A3S0A1A6"/>
<dbReference type="InterPro" id="IPR036388">
    <property type="entry name" value="WH-like_DNA-bd_sf"/>
</dbReference>
<accession>A0A3S0A1A6</accession>
<protein>
    <recommendedName>
        <fullName evidence="8">Methylated-DNA--protein-cysteine methyltransferase</fullName>
        <ecNumber evidence="8">2.1.1.63</ecNumber>
    </recommendedName>
    <alternativeName>
        <fullName evidence="8">6-O-methylguanine-DNA methyltransferase</fullName>
        <shortName evidence="8">MGMT</shortName>
    </alternativeName>
    <alternativeName>
        <fullName evidence="8">O-6-methylguanine-DNA-alkyltransferase</fullName>
    </alternativeName>
</protein>
<evidence type="ECO:0000256" key="1">
    <source>
        <dbReference type="ARBA" id="ARBA00001286"/>
    </source>
</evidence>
<dbReference type="FunFam" id="1.10.10.10:FF:000214">
    <property type="entry name" value="Methylated-DNA--protein-cysteine methyltransferase"/>
    <property type="match status" value="1"/>
</dbReference>
<dbReference type="GO" id="GO:0003908">
    <property type="term" value="F:methylated-DNA-[protein]-cysteine S-methyltransferase activity"/>
    <property type="evidence" value="ECO:0007669"/>
    <property type="project" value="UniProtKB-UniRule"/>
</dbReference>
<evidence type="ECO:0000313" key="12">
    <source>
        <dbReference type="Proteomes" id="UP000274907"/>
    </source>
</evidence>
<organism evidence="11 12">
    <name type="scientific">Corynebacterium hylobatis</name>
    <dbReference type="NCBI Taxonomy" id="1859290"/>
    <lineage>
        <taxon>Bacteria</taxon>
        <taxon>Bacillati</taxon>
        <taxon>Actinomycetota</taxon>
        <taxon>Actinomycetes</taxon>
        <taxon>Mycobacteriales</taxon>
        <taxon>Corynebacteriaceae</taxon>
        <taxon>Corynebacterium</taxon>
    </lineage>
</organism>
<keyword evidence="8" id="KW-0963">Cytoplasm</keyword>
<dbReference type="Proteomes" id="UP000274907">
    <property type="component" value="Unassembled WGS sequence"/>
</dbReference>
<dbReference type="EC" id="2.1.1.63" evidence="8"/>
<feature type="active site" description="Nucleophile; methyl group acceptor" evidence="8">
    <location>
        <position position="131"/>
    </location>
</feature>
<dbReference type="Pfam" id="PF01035">
    <property type="entry name" value="DNA_binding_1"/>
    <property type="match status" value="1"/>
</dbReference>
<evidence type="ECO:0000259" key="9">
    <source>
        <dbReference type="Pfam" id="PF01035"/>
    </source>
</evidence>
<dbReference type="PANTHER" id="PTHR10815">
    <property type="entry name" value="METHYLATED-DNA--PROTEIN-CYSTEINE METHYLTRANSFERASE"/>
    <property type="match status" value="1"/>
</dbReference>
<evidence type="ECO:0000259" key="10">
    <source>
        <dbReference type="Pfam" id="PF02870"/>
    </source>
</evidence>